<protein>
    <submittedName>
        <fullName evidence="2">SdpI/YhfL protein family protein</fullName>
    </submittedName>
</protein>
<feature type="transmembrane region" description="Helical" evidence="1">
    <location>
        <begin position="79"/>
        <end position="98"/>
    </location>
</feature>
<organism evidence="2 3">
    <name type="scientific">Paractinoplanes atraurantiacus</name>
    <dbReference type="NCBI Taxonomy" id="1036182"/>
    <lineage>
        <taxon>Bacteria</taxon>
        <taxon>Bacillati</taxon>
        <taxon>Actinomycetota</taxon>
        <taxon>Actinomycetes</taxon>
        <taxon>Micromonosporales</taxon>
        <taxon>Micromonosporaceae</taxon>
        <taxon>Paractinoplanes</taxon>
    </lineage>
</organism>
<accession>A0A285IAV6</accession>
<keyword evidence="3" id="KW-1185">Reference proteome</keyword>
<evidence type="ECO:0000256" key="1">
    <source>
        <dbReference type="SAM" id="Phobius"/>
    </source>
</evidence>
<feature type="transmembrane region" description="Helical" evidence="1">
    <location>
        <begin position="6"/>
        <end position="24"/>
    </location>
</feature>
<dbReference type="Proteomes" id="UP000219612">
    <property type="component" value="Unassembled WGS sequence"/>
</dbReference>
<dbReference type="InterPro" id="IPR025962">
    <property type="entry name" value="SdpI/YhfL"/>
</dbReference>
<evidence type="ECO:0000313" key="3">
    <source>
        <dbReference type="Proteomes" id="UP000219612"/>
    </source>
</evidence>
<sequence>MAGPIIVMVAGVLVAAAGLLGWLGKLPRNSVAGVRTASTMRSERAFTVGNRVAGPAVVAGGLAAVAGGVLALVLDSLGWVLAGVAAMVVLVVAGGVAGSRAAARLDD</sequence>
<keyword evidence="1" id="KW-1133">Transmembrane helix</keyword>
<reference evidence="2 3" key="1">
    <citation type="submission" date="2017-09" db="EMBL/GenBank/DDBJ databases">
        <authorList>
            <person name="Ehlers B."/>
            <person name="Leendertz F.H."/>
        </authorList>
    </citation>
    <scope>NUCLEOTIDE SEQUENCE [LARGE SCALE GENOMIC DNA]</scope>
    <source>
        <strain evidence="2 3">CGMCC 4.6857</strain>
    </source>
</reference>
<evidence type="ECO:0000313" key="2">
    <source>
        <dbReference type="EMBL" id="SNY44196.1"/>
    </source>
</evidence>
<keyword evidence="1" id="KW-0472">Membrane</keyword>
<name>A0A285IAV6_9ACTN</name>
<gene>
    <name evidence="2" type="ORF">SAMN05421748_10740</name>
</gene>
<dbReference type="EMBL" id="OBDY01000007">
    <property type="protein sequence ID" value="SNY44196.1"/>
    <property type="molecule type" value="Genomic_DNA"/>
</dbReference>
<dbReference type="RefSeq" id="WP_097321239.1">
    <property type="nucleotide sequence ID" value="NZ_OBDY01000007.1"/>
</dbReference>
<feature type="transmembrane region" description="Helical" evidence="1">
    <location>
        <begin position="45"/>
        <end position="73"/>
    </location>
</feature>
<proteinExistence type="predicted"/>
<keyword evidence="1" id="KW-0812">Transmembrane</keyword>
<dbReference type="Pfam" id="PF13630">
    <property type="entry name" value="SdpI"/>
    <property type="match status" value="1"/>
</dbReference>
<dbReference type="AlphaFoldDB" id="A0A285IAV6"/>